<proteinExistence type="predicted"/>
<keyword evidence="4 6" id="KW-0472">Membrane</keyword>
<feature type="region of interest" description="Disordered" evidence="5">
    <location>
        <begin position="551"/>
        <end position="579"/>
    </location>
</feature>
<dbReference type="Pfam" id="PF01544">
    <property type="entry name" value="CorA"/>
    <property type="match status" value="1"/>
</dbReference>
<evidence type="ECO:0000256" key="2">
    <source>
        <dbReference type="ARBA" id="ARBA00022692"/>
    </source>
</evidence>
<evidence type="ECO:0000256" key="5">
    <source>
        <dbReference type="SAM" id="MobiDB-lite"/>
    </source>
</evidence>
<dbReference type="SUPFAM" id="SSF144083">
    <property type="entry name" value="Magnesium transport protein CorA, transmembrane region"/>
    <property type="match status" value="1"/>
</dbReference>
<evidence type="ECO:0000256" key="4">
    <source>
        <dbReference type="ARBA" id="ARBA00023136"/>
    </source>
</evidence>
<dbReference type="PANTHER" id="PTHR47685:SF1">
    <property type="entry name" value="MAGNESIUM TRANSPORT PROTEIN CORA"/>
    <property type="match status" value="1"/>
</dbReference>
<dbReference type="EMBL" id="MU002117">
    <property type="protein sequence ID" value="KAF2789732.1"/>
    <property type="molecule type" value="Genomic_DNA"/>
</dbReference>
<comment type="subcellular location">
    <subcellularLocation>
        <location evidence="1">Membrane</location>
        <topology evidence="1">Multi-pass membrane protein</topology>
    </subcellularLocation>
</comment>
<name>A0A6A6X059_9PLEO</name>
<evidence type="ECO:0000313" key="7">
    <source>
        <dbReference type="EMBL" id="KAF2789732.1"/>
    </source>
</evidence>
<evidence type="ECO:0000256" key="3">
    <source>
        <dbReference type="ARBA" id="ARBA00022989"/>
    </source>
</evidence>
<evidence type="ECO:0000256" key="6">
    <source>
        <dbReference type="SAM" id="Phobius"/>
    </source>
</evidence>
<evidence type="ECO:0000256" key="1">
    <source>
        <dbReference type="ARBA" id="ARBA00004141"/>
    </source>
</evidence>
<protein>
    <recommendedName>
        <fullName evidence="9">Cora-domain-containing protein</fullName>
    </recommendedName>
</protein>
<dbReference type="AlphaFoldDB" id="A0A6A6X059"/>
<feature type="transmembrane region" description="Helical" evidence="6">
    <location>
        <begin position="681"/>
        <end position="703"/>
    </location>
</feature>
<feature type="compositionally biased region" description="Acidic residues" evidence="5">
    <location>
        <begin position="552"/>
        <end position="563"/>
    </location>
</feature>
<sequence length="780" mass="89333">MSLAVPAPTFHLPRRRMPQHLARPNNPPAYTETYKVVNDVGEEDFPLEAVAPPQALEPSPSVAFDDEVPALIVHFHNLQANSESKESRYKIIHHRPSVRKLILAGPKECMRNLKTRSGSTLAPEKPELRWIHLPANNMSWVEKLMMRIQALEQYTNSNVEKAEVLLSPEYWINRRVESGGPATLHMRPFHSKIASSERAQSQLQSNEVLFMPYLHWDYAHKLQCRNNCIKIAVEGQPVPNRPSLDIMTQYSEETVEDVEKDHIDLKNSQADDPSSVLTRSELEAARYRRMFTIDELVMLAYLNVGSPIHPRRTLDHSRYPTLQGEDIDSRDLDQVVYRHTKRLGLKPRLIMVDQLWMWMLDDNTIVTAFPGRWKDASEPTFDRSDIVERIMMDLTSNVTKIKSCSELAHLIIRKCAGTFFPTPIEVDPTGFLDFMNFFGIAIGDVKTKETRAFNRLWEHSNEMESLQDALRLRRSYPKAVDESTYQKLFSLNRHSALSDQDVEKRIQDEVSALTNITEETNLLKEIKDILDELSSILLILKEQELVVHSMNGDDEAESDEDDETKVPSPEGTKATKKTKNRILRSHSRLLRYIRDHKRDVELLELEAIRTHDALSMLLDLKQKQASVSEADYARQEAVETTSQGRTILVFTTVTIVFLPLSFIAGIFSMNAKEINGYERPVWQIMAIMIPITLIVLAISSTLAHAGKHLHTTSLIECSRGWKSFIRSLSIRDISLTWEVVGWPFGDMWERDRPPTPRPGNRSMPVFDFVRGPVVGTGRYS</sequence>
<dbReference type="Gene3D" id="1.20.58.340">
    <property type="entry name" value="Magnesium transport protein CorA, transmembrane region"/>
    <property type="match status" value="1"/>
</dbReference>
<dbReference type="InterPro" id="IPR045863">
    <property type="entry name" value="CorA_TM1_TM2"/>
</dbReference>
<keyword evidence="2 6" id="KW-0812">Transmembrane</keyword>
<dbReference type="PANTHER" id="PTHR47685">
    <property type="entry name" value="MAGNESIUM TRANSPORT PROTEIN CORA"/>
    <property type="match status" value="1"/>
</dbReference>
<keyword evidence="8" id="KW-1185">Reference proteome</keyword>
<dbReference type="OrthoDB" id="341259at2759"/>
<dbReference type="InterPro" id="IPR002523">
    <property type="entry name" value="MgTranspt_CorA/ZnTranspt_ZntB"/>
</dbReference>
<dbReference type="GO" id="GO:0046873">
    <property type="term" value="F:metal ion transmembrane transporter activity"/>
    <property type="evidence" value="ECO:0007669"/>
    <property type="project" value="InterPro"/>
</dbReference>
<reference evidence="7" key="1">
    <citation type="journal article" date="2020" name="Stud. Mycol.">
        <title>101 Dothideomycetes genomes: a test case for predicting lifestyles and emergence of pathogens.</title>
        <authorList>
            <person name="Haridas S."/>
            <person name="Albert R."/>
            <person name="Binder M."/>
            <person name="Bloem J."/>
            <person name="Labutti K."/>
            <person name="Salamov A."/>
            <person name="Andreopoulos B."/>
            <person name="Baker S."/>
            <person name="Barry K."/>
            <person name="Bills G."/>
            <person name="Bluhm B."/>
            <person name="Cannon C."/>
            <person name="Castanera R."/>
            <person name="Culley D."/>
            <person name="Daum C."/>
            <person name="Ezra D."/>
            <person name="Gonzalez J."/>
            <person name="Henrissat B."/>
            <person name="Kuo A."/>
            <person name="Liang C."/>
            <person name="Lipzen A."/>
            <person name="Lutzoni F."/>
            <person name="Magnuson J."/>
            <person name="Mondo S."/>
            <person name="Nolan M."/>
            <person name="Ohm R."/>
            <person name="Pangilinan J."/>
            <person name="Park H.-J."/>
            <person name="Ramirez L."/>
            <person name="Alfaro M."/>
            <person name="Sun H."/>
            <person name="Tritt A."/>
            <person name="Yoshinaga Y."/>
            <person name="Zwiers L.-H."/>
            <person name="Turgeon B."/>
            <person name="Goodwin S."/>
            <person name="Spatafora J."/>
            <person name="Crous P."/>
            <person name="Grigoriev I."/>
        </authorList>
    </citation>
    <scope>NUCLEOTIDE SEQUENCE</scope>
    <source>
        <strain evidence="7">CBS 109.77</strain>
    </source>
</reference>
<dbReference type="GO" id="GO:0016020">
    <property type="term" value="C:membrane"/>
    <property type="evidence" value="ECO:0007669"/>
    <property type="project" value="UniProtKB-SubCell"/>
</dbReference>
<keyword evidence="3 6" id="KW-1133">Transmembrane helix</keyword>
<evidence type="ECO:0000313" key="8">
    <source>
        <dbReference type="Proteomes" id="UP000799757"/>
    </source>
</evidence>
<accession>A0A6A6X059</accession>
<dbReference type="InterPro" id="IPR050829">
    <property type="entry name" value="CorA_MIT"/>
</dbReference>
<dbReference type="Proteomes" id="UP000799757">
    <property type="component" value="Unassembled WGS sequence"/>
</dbReference>
<gene>
    <name evidence="7" type="ORF">K505DRAFT_420278</name>
</gene>
<feature type="transmembrane region" description="Helical" evidence="6">
    <location>
        <begin position="647"/>
        <end position="669"/>
    </location>
</feature>
<organism evidence="7 8">
    <name type="scientific">Melanomma pulvis-pyrius CBS 109.77</name>
    <dbReference type="NCBI Taxonomy" id="1314802"/>
    <lineage>
        <taxon>Eukaryota</taxon>
        <taxon>Fungi</taxon>
        <taxon>Dikarya</taxon>
        <taxon>Ascomycota</taxon>
        <taxon>Pezizomycotina</taxon>
        <taxon>Dothideomycetes</taxon>
        <taxon>Pleosporomycetidae</taxon>
        <taxon>Pleosporales</taxon>
        <taxon>Melanommataceae</taxon>
        <taxon>Melanomma</taxon>
    </lineage>
</organism>
<evidence type="ECO:0008006" key="9">
    <source>
        <dbReference type="Google" id="ProtNLM"/>
    </source>
</evidence>